<protein>
    <submittedName>
        <fullName evidence="1">Uncharacterized protein</fullName>
    </submittedName>
</protein>
<evidence type="ECO:0000313" key="1">
    <source>
        <dbReference type="EMBL" id="GFH29035.1"/>
    </source>
</evidence>
<evidence type="ECO:0000313" key="2">
    <source>
        <dbReference type="Proteomes" id="UP000485058"/>
    </source>
</evidence>
<accession>A0A6A0A8T7</accession>
<organism evidence="1 2">
    <name type="scientific">Haematococcus lacustris</name>
    <name type="common">Green alga</name>
    <name type="synonym">Haematococcus pluvialis</name>
    <dbReference type="NCBI Taxonomy" id="44745"/>
    <lineage>
        <taxon>Eukaryota</taxon>
        <taxon>Viridiplantae</taxon>
        <taxon>Chlorophyta</taxon>
        <taxon>core chlorophytes</taxon>
        <taxon>Chlorophyceae</taxon>
        <taxon>CS clade</taxon>
        <taxon>Chlamydomonadales</taxon>
        <taxon>Haematococcaceae</taxon>
        <taxon>Haematococcus</taxon>
    </lineage>
</organism>
<dbReference type="Proteomes" id="UP000485058">
    <property type="component" value="Unassembled WGS sequence"/>
</dbReference>
<reference evidence="1 2" key="1">
    <citation type="submission" date="2020-02" db="EMBL/GenBank/DDBJ databases">
        <title>Draft genome sequence of Haematococcus lacustris strain NIES-144.</title>
        <authorList>
            <person name="Morimoto D."/>
            <person name="Nakagawa S."/>
            <person name="Yoshida T."/>
            <person name="Sawayama S."/>
        </authorList>
    </citation>
    <scope>NUCLEOTIDE SEQUENCE [LARGE SCALE GENOMIC DNA]</scope>
    <source>
        <strain evidence="1 2">NIES-144</strain>
    </source>
</reference>
<name>A0A6A0A8T7_HAELA</name>
<gene>
    <name evidence="1" type="ORF">HaLaN_27625</name>
</gene>
<comment type="caution">
    <text evidence="1">The sequence shown here is derived from an EMBL/GenBank/DDBJ whole genome shotgun (WGS) entry which is preliminary data.</text>
</comment>
<sequence>MHQIGVEAHQQCITLSVIPHLLHSVLKHGQAWHTRARAACTSSHGPLRLLPVRCEHHAMHRPTPLHIIMHALHISLRHATYSCLPSVVQHQVVPKHDVATLPVAGTGVLCMAWHSKLLPHFGPRAVAAACEAAAAMTGCELAAQSAGAAQLAAAPLSAEPASAGFQQAAAPCAAGLPAA</sequence>
<dbReference type="EMBL" id="BLLF01004150">
    <property type="protein sequence ID" value="GFH29035.1"/>
    <property type="molecule type" value="Genomic_DNA"/>
</dbReference>
<keyword evidence="2" id="KW-1185">Reference proteome</keyword>
<dbReference type="AlphaFoldDB" id="A0A6A0A8T7"/>
<proteinExistence type="predicted"/>